<dbReference type="PANTHER" id="PTHR47764:SF2">
    <property type="entry name" value="UBIQUITIN-LIKE PROTEASE FAMILY PROFILE DOMAIN-CONTAINING PROTEIN"/>
    <property type="match status" value="1"/>
</dbReference>
<accession>A0A8K1CHV5</accession>
<organism evidence="6 7">
    <name type="scientific">Pythium oligandrum</name>
    <name type="common">Mycoparasitic fungus</name>
    <dbReference type="NCBI Taxonomy" id="41045"/>
    <lineage>
        <taxon>Eukaryota</taxon>
        <taxon>Sar</taxon>
        <taxon>Stramenopiles</taxon>
        <taxon>Oomycota</taxon>
        <taxon>Peronosporomycetes</taxon>
        <taxon>Pythiales</taxon>
        <taxon>Pythiaceae</taxon>
        <taxon>Pythium</taxon>
    </lineage>
</organism>
<evidence type="ECO:0000256" key="4">
    <source>
        <dbReference type="SAM" id="MobiDB-lite"/>
    </source>
</evidence>
<dbReference type="Pfam" id="PF02902">
    <property type="entry name" value="Peptidase_C48"/>
    <property type="match status" value="1"/>
</dbReference>
<keyword evidence="7" id="KW-1185">Reference proteome</keyword>
<dbReference type="PROSITE" id="PS50600">
    <property type="entry name" value="ULP_PROTEASE"/>
    <property type="match status" value="1"/>
</dbReference>
<gene>
    <name evidence="6" type="ORF">Poli38472_014789</name>
</gene>
<proteinExistence type="inferred from homology"/>
<comment type="caution">
    <text evidence="6">The sequence shown here is derived from an EMBL/GenBank/DDBJ whole genome shotgun (WGS) entry which is preliminary data.</text>
</comment>
<evidence type="ECO:0000313" key="7">
    <source>
        <dbReference type="Proteomes" id="UP000794436"/>
    </source>
</evidence>
<evidence type="ECO:0000259" key="5">
    <source>
        <dbReference type="PROSITE" id="PS50600"/>
    </source>
</evidence>
<name>A0A8K1CHV5_PYTOL</name>
<keyword evidence="3" id="KW-0378">Hydrolase</keyword>
<dbReference type="SUPFAM" id="SSF54001">
    <property type="entry name" value="Cysteine proteinases"/>
    <property type="match status" value="1"/>
</dbReference>
<evidence type="ECO:0000256" key="2">
    <source>
        <dbReference type="ARBA" id="ARBA00022670"/>
    </source>
</evidence>
<dbReference type="OrthoDB" id="442460at2759"/>
<evidence type="ECO:0000256" key="3">
    <source>
        <dbReference type="ARBA" id="ARBA00022801"/>
    </source>
</evidence>
<dbReference type="PANTHER" id="PTHR47764">
    <property type="entry name" value="UBIQUITIN-LIKE-SPECIFIC PROTEASE 2B-RELATED"/>
    <property type="match status" value="1"/>
</dbReference>
<feature type="region of interest" description="Disordered" evidence="4">
    <location>
        <begin position="158"/>
        <end position="193"/>
    </location>
</feature>
<evidence type="ECO:0000313" key="6">
    <source>
        <dbReference type="EMBL" id="TMW63879.1"/>
    </source>
</evidence>
<dbReference type="Proteomes" id="UP000794436">
    <property type="component" value="Unassembled WGS sequence"/>
</dbReference>
<feature type="compositionally biased region" description="Basic and acidic residues" evidence="4">
    <location>
        <begin position="64"/>
        <end position="85"/>
    </location>
</feature>
<feature type="region of interest" description="Disordered" evidence="4">
    <location>
        <begin position="491"/>
        <end position="520"/>
    </location>
</feature>
<reference evidence="6" key="1">
    <citation type="submission" date="2019-03" db="EMBL/GenBank/DDBJ databases">
        <title>Long read genome sequence of the mycoparasitic Pythium oligandrum ATCC 38472 isolated from sugarbeet rhizosphere.</title>
        <authorList>
            <person name="Gaulin E."/>
        </authorList>
    </citation>
    <scope>NUCLEOTIDE SEQUENCE</scope>
    <source>
        <strain evidence="6">ATCC 38472_TT</strain>
    </source>
</reference>
<protein>
    <recommendedName>
        <fullName evidence="5">Ubiquitin-like protease family profile domain-containing protein</fullName>
    </recommendedName>
</protein>
<feature type="domain" description="Ubiquitin-like protease family profile" evidence="5">
    <location>
        <begin position="533"/>
        <end position="734"/>
    </location>
</feature>
<dbReference type="Gene3D" id="1.10.418.20">
    <property type="match status" value="1"/>
</dbReference>
<evidence type="ECO:0000256" key="1">
    <source>
        <dbReference type="ARBA" id="ARBA00005234"/>
    </source>
</evidence>
<keyword evidence="2" id="KW-0645">Protease</keyword>
<dbReference type="AlphaFoldDB" id="A0A8K1CHV5"/>
<dbReference type="InterPro" id="IPR038765">
    <property type="entry name" value="Papain-like_cys_pep_sf"/>
</dbReference>
<feature type="compositionally biased region" description="Pro residues" evidence="4">
    <location>
        <begin position="163"/>
        <end position="173"/>
    </location>
</feature>
<dbReference type="EMBL" id="SPLM01000044">
    <property type="protein sequence ID" value="TMW63879.1"/>
    <property type="molecule type" value="Genomic_DNA"/>
</dbReference>
<dbReference type="GO" id="GO:0006508">
    <property type="term" value="P:proteolysis"/>
    <property type="evidence" value="ECO:0007669"/>
    <property type="project" value="UniProtKB-KW"/>
</dbReference>
<dbReference type="GO" id="GO:0008234">
    <property type="term" value="F:cysteine-type peptidase activity"/>
    <property type="evidence" value="ECO:0007669"/>
    <property type="project" value="InterPro"/>
</dbReference>
<sequence length="808" mass="91600">MSEYDGIRTPPDGTRHRRFGVDRRRFTAANGSRGAVVENARDDGRTAQFASVARHVASQHPRHRDAPEFNFEDRSSHERNGERRATGTGKYMAKPRGVGMAVRPGEAIMGKNEEEQRLIKNYNPPKTQDSFLATIEKSKRPPTTLATGLPRRVLRQSLESASAPPPTSPPPRLPQRVIVKPTTKPRDEWKSTRVPITERYGKLRVELTPPVKRARTSVKKDREDSPPPCAIAFTRTADSNPLRISSEIQHTGPSAARRYSLTQSAGENSPPIPRRKSRRLAKEAQAGDSADMPIQLDSDSDTDSAASEDQQPPAPAPVDDIDPEELDDDSFDLAQIEEDSIVSVKNCRAWWGKRACLLDLFVDNQYLRFCSIRGVKEKWELRRNVCIKHKKVEELRLYQWNQQEADNLDTSNPVEKIMATTSLIAFKFPIPYVRNKGEWRVFFDPSSNGRTGEDFGTARDCLQWSEEQASILDINHVKQYVQAILASDDHHIITNPPTPEKKESKTRKRRMNRDGADATRLTYPLPPCSVDIVTITAQDISRLQPEQYLNDNIIDYYFKRLLLEDYQSDPAIQRNVLFLSSHFYTRLSMGKGPTLADRLQAGYNNVSTWLTRNDFFNRSLIFVPINKSVHWSLAIIINPKLAGVDEDEHDNCDATSCIALLDPLGSYHNKATINRNLRSFLRLEWENSTKAAEENDEVTSSYDVDKVSMVFVKAPQQTNGYDCGVYVLKYAQEILINFQHLLNQAKKDTGPMLIRKAITETKLDTLIASDAFNARDIERKREELEELLAEDTKRYEAILHGDEASSGI</sequence>
<feature type="compositionally biased region" description="Polar residues" evidence="4">
    <location>
        <begin position="236"/>
        <end position="252"/>
    </location>
</feature>
<feature type="region of interest" description="Disordered" evidence="4">
    <location>
        <begin position="52"/>
        <end position="108"/>
    </location>
</feature>
<comment type="similarity">
    <text evidence="1">Belongs to the peptidase C48 family.</text>
</comment>
<feature type="region of interest" description="Disordered" evidence="4">
    <location>
        <begin position="207"/>
        <end position="326"/>
    </location>
</feature>
<dbReference type="InterPro" id="IPR003653">
    <property type="entry name" value="Peptidase_C48_C"/>
</dbReference>
<dbReference type="Gene3D" id="3.30.310.130">
    <property type="entry name" value="Ubiquitin-related"/>
    <property type="match status" value="1"/>
</dbReference>